<name>A0ABU5TS27_9CYAN</name>
<gene>
    <name evidence="2" type="ORF">VB854_00245</name>
</gene>
<dbReference type="InterPro" id="IPR011049">
    <property type="entry name" value="Serralysin-like_metalloprot_C"/>
</dbReference>
<reference evidence="2 3" key="1">
    <citation type="submission" date="2023-12" db="EMBL/GenBank/DDBJ databases">
        <title>Baltic Sea Cyanobacteria.</title>
        <authorList>
            <person name="Delbaje E."/>
            <person name="Fewer D.P."/>
            <person name="Shishido T.K."/>
        </authorList>
    </citation>
    <scope>NUCLEOTIDE SEQUENCE [LARGE SCALE GENOMIC DNA]</scope>
    <source>
        <strain evidence="2 3">CCNP 1315</strain>
    </source>
</reference>
<feature type="region of interest" description="Disordered" evidence="1">
    <location>
        <begin position="385"/>
        <end position="441"/>
    </location>
</feature>
<feature type="compositionally biased region" description="Acidic residues" evidence="1">
    <location>
        <begin position="428"/>
        <end position="441"/>
    </location>
</feature>
<dbReference type="RefSeq" id="WP_323273889.1">
    <property type="nucleotide sequence ID" value="NZ_JAYGHT010000001.1"/>
</dbReference>
<feature type="compositionally biased region" description="Acidic residues" evidence="1">
    <location>
        <begin position="234"/>
        <end position="243"/>
    </location>
</feature>
<dbReference type="EMBL" id="JAYGHT010000001">
    <property type="protein sequence ID" value="MEA5517368.1"/>
    <property type="molecule type" value="Genomic_DNA"/>
</dbReference>
<feature type="compositionally biased region" description="Polar residues" evidence="1">
    <location>
        <begin position="308"/>
        <end position="325"/>
    </location>
</feature>
<feature type="compositionally biased region" description="Acidic residues" evidence="1">
    <location>
        <begin position="405"/>
        <end position="416"/>
    </location>
</feature>
<organism evidence="2 3">
    <name type="scientific">Limnoraphis robusta CCNP1315</name>
    <dbReference type="NCBI Taxonomy" id="3110306"/>
    <lineage>
        <taxon>Bacteria</taxon>
        <taxon>Bacillati</taxon>
        <taxon>Cyanobacteriota</taxon>
        <taxon>Cyanophyceae</taxon>
        <taxon>Oscillatoriophycideae</taxon>
        <taxon>Oscillatoriales</taxon>
        <taxon>Sirenicapillariaceae</taxon>
        <taxon>Limnoraphis</taxon>
    </lineage>
</organism>
<sequence>MASENTSTEEMNMSSQTAGGGMGFSNPLAPAEGYEYDFSSFNGDSEAPGTPFDRLIGLPGIDNLGDIFGDLDPEDNPFGGGNPTEGGAGDMDDMGEGSETPVDSGDDTPMPVEPDGGIGDGAGPIGNDNPFGGGNIDTGEDNENSGSGNSAFGDANSTSGNGNTNFGSNNQTEGNGNRSFGEDGEGFNEIFEGGENPLEAGESDVPIDLGEIGGNNPVFAGGGTPAPEGGVPVDLEDLEESSDNETSGNGNWNFGSDNETSGNGNWNFGSDSTIEGNGNWNLGDNNEITGSGNRPSGSGNTINGNGNRPTGSNNTINGNRVSTSEDNVDIYGNGDRYFQTDSDGNTTLVSDESASDPNYTYDFSGVVGSDSADNADVDFSRVIDQFPSDSDTDQTAEDISQISDAPEEDEVDDTDFEPSSTDSPTNEMSEESEEDDVMGEDDGSALLEQLRMSPFGRLLDIEGVDGVEDIFGNVGGGDNSFGGVGNGNPFANWNPLTDGNPLIEGDEPNLDSDQGDGYWLSEVEIDGITGEVSSSIDNFVESVEARLDNLINSGGEGLDEGAVIAEIGDEYLLNDGSGGWYISSDETFDSNDLLVFDGSPSNNLPYFEAVNVFMNSMAENLDNSTVIPFIGE</sequence>
<feature type="compositionally biased region" description="Gly residues" evidence="1">
    <location>
        <begin position="78"/>
        <end position="89"/>
    </location>
</feature>
<feature type="region of interest" description="Disordered" evidence="1">
    <location>
        <begin position="1"/>
        <end position="26"/>
    </location>
</feature>
<comment type="caution">
    <text evidence="2">The sequence shown here is derived from an EMBL/GenBank/DDBJ whole genome shotgun (WGS) entry which is preliminary data.</text>
</comment>
<dbReference type="Proteomes" id="UP001301728">
    <property type="component" value="Unassembled WGS sequence"/>
</dbReference>
<feature type="region of interest" description="Disordered" evidence="1">
    <location>
        <begin position="66"/>
        <end position="358"/>
    </location>
</feature>
<proteinExistence type="predicted"/>
<evidence type="ECO:0000313" key="2">
    <source>
        <dbReference type="EMBL" id="MEA5517368.1"/>
    </source>
</evidence>
<feature type="compositionally biased region" description="Polar residues" evidence="1">
    <location>
        <begin position="244"/>
        <end position="295"/>
    </location>
</feature>
<feature type="compositionally biased region" description="Polar residues" evidence="1">
    <location>
        <begin position="1"/>
        <end position="17"/>
    </location>
</feature>
<dbReference type="Gene3D" id="2.150.10.10">
    <property type="entry name" value="Serralysin-like metalloprotease, C-terminal"/>
    <property type="match status" value="1"/>
</dbReference>
<feature type="compositionally biased region" description="Polar residues" evidence="1">
    <location>
        <begin position="339"/>
        <end position="358"/>
    </location>
</feature>
<evidence type="ECO:0000313" key="3">
    <source>
        <dbReference type="Proteomes" id="UP001301728"/>
    </source>
</evidence>
<keyword evidence="3" id="KW-1185">Reference proteome</keyword>
<feature type="compositionally biased region" description="Low complexity" evidence="1">
    <location>
        <begin position="156"/>
        <end position="172"/>
    </location>
</feature>
<accession>A0ABU5TS27</accession>
<feature type="compositionally biased region" description="Low complexity" evidence="1">
    <location>
        <begin position="296"/>
        <end position="307"/>
    </location>
</feature>
<feature type="compositionally biased region" description="Polar residues" evidence="1">
    <location>
        <begin position="417"/>
        <end position="426"/>
    </location>
</feature>
<protein>
    <submittedName>
        <fullName evidence="2">Uncharacterized protein</fullName>
    </submittedName>
</protein>
<evidence type="ECO:0000256" key="1">
    <source>
        <dbReference type="SAM" id="MobiDB-lite"/>
    </source>
</evidence>